<evidence type="ECO:0000256" key="1">
    <source>
        <dbReference type="SAM" id="SignalP"/>
    </source>
</evidence>
<proteinExistence type="predicted"/>
<organism evidence="2 3">
    <name type="scientific">Dyella koreensis</name>
    <dbReference type="NCBI Taxonomy" id="311235"/>
    <lineage>
        <taxon>Bacteria</taxon>
        <taxon>Pseudomonadati</taxon>
        <taxon>Pseudomonadota</taxon>
        <taxon>Gammaproteobacteria</taxon>
        <taxon>Lysobacterales</taxon>
        <taxon>Rhodanobacteraceae</taxon>
        <taxon>Dyella</taxon>
    </lineage>
</organism>
<sequence>MLTARRAATILCMAALALATAGHARGVDPSTQELFKAIRPLTDDLARYHYLTGAMRKLPPDDRMVARQLLATTENELGMYAEALAEFPIDSRKVYTGPLPQPGEWQAVDAAEAIARLAAERRVVMVNEAHHDAHTRQLTLALLPRLRALGFTHFALEALGDRDGTLATRGYPTWTSGSEYLHEPLFGEIVRKAIALGFVIVPYDADSDTAQGRESGQAKNLYQRVLAAHPGARLFVHAGYAHIDKTKGRLGDASPMAAQLKELSGIEPLSIDQTQFREANPRLPLFAYDQIVAAFQPIQPIVLLHRGDDRAWSSEPVLHDVSVILPPDKNAADLGKEQPSWYTLDGQAVAAKSSASNGVRPDWLSLQGQRLPMPINTTMCGGTLPCVVEAYYQHEPYEAVAADRYAFLQPDIKSALYLFPGTYRLRAKNADGKTLSEQTVSVIAR</sequence>
<feature type="signal peptide" evidence="1">
    <location>
        <begin position="1"/>
        <end position="24"/>
    </location>
</feature>
<dbReference type="Proteomes" id="UP001620408">
    <property type="component" value="Unassembled WGS sequence"/>
</dbReference>
<reference evidence="2 3" key="1">
    <citation type="submission" date="2020-10" db="EMBL/GenBank/DDBJ databases">
        <title>Phylogeny of dyella-like bacteria.</title>
        <authorList>
            <person name="Fu J."/>
        </authorList>
    </citation>
    <scope>NUCLEOTIDE SEQUENCE [LARGE SCALE GENOMIC DNA]</scope>
    <source>
        <strain evidence="2 3">BB4</strain>
    </source>
</reference>
<evidence type="ECO:0000313" key="3">
    <source>
        <dbReference type="Proteomes" id="UP001620408"/>
    </source>
</evidence>
<feature type="chain" id="PRO_5046363341" evidence="1">
    <location>
        <begin position="25"/>
        <end position="445"/>
    </location>
</feature>
<accession>A0ABW8KAI5</accession>
<evidence type="ECO:0000313" key="2">
    <source>
        <dbReference type="EMBL" id="MFK2919900.1"/>
    </source>
</evidence>
<name>A0ABW8KAI5_9GAMM</name>
<protein>
    <submittedName>
        <fullName evidence="2">Uncharacterized protein</fullName>
    </submittedName>
</protein>
<dbReference type="RefSeq" id="WP_379984075.1">
    <property type="nucleotide sequence ID" value="NZ_JADIKD010000012.1"/>
</dbReference>
<keyword evidence="3" id="KW-1185">Reference proteome</keyword>
<gene>
    <name evidence="2" type="ORF">ISS97_21745</name>
</gene>
<comment type="caution">
    <text evidence="2">The sequence shown here is derived from an EMBL/GenBank/DDBJ whole genome shotgun (WGS) entry which is preliminary data.</text>
</comment>
<dbReference type="EMBL" id="JADIKD010000012">
    <property type="protein sequence ID" value="MFK2919900.1"/>
    <property type="molecule type" value="Genomic_DNA"/>
</dbReference>
<keyword evidence="1" id="KW-0732">Signal</keyword>